<evidence type="ECO:0000313" key="6">
    <source>
        <dbReference type="Proteomes" id="UP000758856"/>
    </source>
</evidence>
<dbReference type="EMBL" id="BSFF01000001">
    <property type="protein sequence ID" value="GLK54213.1"/>
    <property type="molecule type" value="Genomic_DNA"/>
</dbReference>
<dbReference type="EMBL" id="JAFBCY010000002">
    <property type="protein sequence ID" value="MBM7851156.1"/>
    <property type="molecule type" value="Genomic_DNA"/>
</dbReference>
<protein>
    <recommendedName>
        <fullName evidence="1">ATP synthase protein I</fullName>
    </recommendedName>
</protein>
<evidence type="ECO:0000313" key="5">
    <source>
        <dbReference type="EMBL" id="MBM7851156.1"/>
    </source>
</evidence>
<feature type="compositionally biased region" description="Basic and acidic residues" evidence="2">
    <location>
        <begin position="7"/>
        <end position="35"/>
    </location>
</feature>
<comment type="function">
    <text evidence="1">A possible function for this protein is to guide the assembly of the membrane sector of the ATPase enzyme complex.</text>
</comment>
<reference evidence="4" key="1">
    <citation type="journal article" date="2014" name="Int. J. Syst. Evol. Microbiol.">
        <title>Complete genome sequence of Corynebacterium casei LMG S-19264T (=DSM 44701T), isolated from a smear-ripened cheese.</title>
        <authorList>
            <consortium name="US DOE Joint Genome Institute (JGI-PGF)"/>
            <person name="Walter F."/>
            <person name="Albersmeier A."/>
            <person name="Kalinowski J."/>
            <person name="Ruckert C."/>
        </authorList>
    </citation>
    <scope>NUCLEOTIDE SEQUENCE</scope>
    <source>
        <strain evidence="4">VKM B-1606</strain>
    </source>
</reference>
<comment type="similarity">
    <text evidence="1">Belongs to the bacterial AtpI family.</text>
</comment>
<dbReference type="InterPro" id="IPR032820">
    <property type="entry name" value="ATPase_put"/>
</dbReference>
<keyword evidence="3" id="KW-1133">Transmembrane helix</keyword>
<evidence type="ECO:0000313" key="4">
    <source>
        <dbReference type="EMBL" id="GLK54213.1"/>
    </source>
</evidence>
<dbReference type="GO" id="GO:0045259">
    <property type="term" value="C:proton-transporting ATP synthase complex"/>
    <property type="evidence" value="ECO:0007669"/>
    <property type="project" value="UniProtKB-UniRule"/>
</dbReference>
<feature type="transmembrane region" description="Helical" evidence="3">
    <location>
        <begin position="60"/>
        <end position="78"/>
    </location>
</feature>
<dbReference type="GO" id="GO:1902600">
    <property type="term" value="P:proton transmembrane transport"/>
    <property type="evidence" value="ECO:0007669"/>
    <property type="project" value="UniProtKB-KW"/>
</dbReference>
<keyword evidence="3" id="KW-0812">Transmembrane</keyword>
<dbReference type="InterPro" id="IPR016989">
    <property type="entry name" value="Atp1_alphaprobac"/>
</dbReference>
<proteinExistence type="inferred from homology"/>
<evidence type="ECO:0000313" key="7">
    <source>
        <dbReference type="Proteomes" id="UP001143400"/>
    </source>
</evidence>
<organism evidence="4 7">
    <name type="scientific">Methylopila capsulata</name>
    <dbReference type="NCBI Taxonomy" id="61654"/>
    <lineage>
        <taxon>Bacteria</taxon>
        <taxon>Pseudomonadati</taxon>
        <taxon>Pseudomonadota</taxon>
        <taxon>Alphaproteobacteria</taxon>
        <taxon>Hyphomicrobiales</taxon>
        <taxon>Methylopilaceae</taxon>
        <taxon>Methylopila</taxon>
    </lineage>
</organism>
<gene>
    <name evidence="4" type="ORF">GCM10008170_02320</name>
    <name evidence="5" type="ORF">JOD31_001381</name>
</gene>
<evidence type="ECO:0000256" key="3">
    <source>
        <dbReference type="SAM" id="Phobius"/>
    </source>
</evidence>
<name>A0A9W6IPN4_9HYPH</name>
<feature type="region of interest" description="Disordered" evidence="2">
    <location>
        <begin position="1"/>
        <end position="50"/>
    </location>
</feature>
<dbReference type="Proteomes" id="UP000758856">
    <property type="component" value="Unassembled WGS sequence"/>
</dbReference>
<keyword evidence="1" id="KW-0813">Transport</keyword>
<evidence type="ECO:0000256" key="2">
    <source>
        <dbReference type="SAM" id="MobiDB-lite"/>
    </source>
</evidence>
<reference evidence="4" key="3">
    <citation type="submission" date="2023-01" db="EMBL/GenBank/DDBJ databases">
        <authorList>
            <person name="Sun Q."/>
            <person name="Evtushenko L."/>
        </authorList>
    </citation>
    <scope>NUCLEOTIDE SEQUENCE</scope>
    <source>
        <strain evidence="4">VKM B-1606</strain>
    </source>
</reference>
<dbReference type="RefSeq" id="WP_204949565.1">
    <property type="nucleotide sequence ID" value="NZ_BSFF01000001.1"/>
</dbReference>
<keyword evidence="6" id="KW-1185">Reference proteome</keyword>
<dbReference type="AlphaFoldDB" id="A0A9W6IPN4"/>
<accession>A0A9W6IPN4</accession>
<keyword evidence="1" id="KW-0375">Hydrogen ion transport</keyword>
<evidence type="ECO:0000256" key="1">
    <source>
        <dbReference type="PIRNR" id="PIRNR032126"/>
    </source>
</evidence>
<keyword evidence="1" id="KW-0406">Ion transport</keyword>
<dbReference type="PIRSF" id="PIRSF032126">
    <property type="entry name" value="F0F1_ATP_synthase_subunit_I"/>
    <property type="match status" value="1"/>
</dbReference>
<dbReference type="Proteomes" id="UP001143400">
    <property type="component" value="Unassembled WGS sequence"/>
</dbReference>
<sequence length="116" mass="11916">MTQGSDQRPDRNDAPGDGDLAGRLERLDREIEKRGSSKSTGADGRSGGDVSSGLAQAFRLSSEFVAGVVAGGIVGFLVDKLFGSSPWGLIVFLLLGFAAGVLNVMRSAGLVKGPGH</sequence>
<dbReference type="Pfam" id="PF09527">
    <property type="entry name" value="ATPase_gene1"/>
    <property type="match status" value="1"/>
</dbReference>
<reference evidence="5 6" key="2">
    <citation type="submission" date="2021-01" db="EMBL/GenBank/DDBJ databases">
        <title>Genomic Encyclopedia of Type Strains, Phase IV (KMG-IV): sequencing the most valuable type-strain genomes for metagenomic binning, comparative biology and taxonomic classification.</title>
        <authorList>
            <person name="Goeker M."/>
        </authorList>
    </citation>
    <scope>NUCLEOTIDE SEQUENCE [LARGE SCALE GENOMIC DNA]</scope>
    <source>
        <strain evidence="5 6">DSM 6130</strain>
    </source>
</reference>
<keyword evidence="1 3" id="KW-0472">Membrane</keyword>
<feature type="transmembrane region" description="Helical" evidence="3">
    <location>
        <begin position="84"/>
        <end position="105"/>
    </location>
</feature>
<comment type="caution">
    <text evidence="4">The sequence shown here is derived from an EMBL/GenBank/DDBJ whole genome shotgun (WGS) entry which is preliminary data.</text>
</comment>